<reference evidence="4" key="1">
    <citation type="submission" date="2020-06" db="EMBL/GenBank/DDBJ databases">
        <title>Draft genome of Bugula neritina, a colonial animal packing powerful symbionts and potential medicines.</title>
        <authorList>
            <person name="Rayko M."/>
        </authorList>
    </citation>
    <scope>NUCLEOTIDE SEQUENCE [LARGE SCALE GENOMIC DNA]</scope>
    <source>
        <strain evidence="4">Kwan_BN1</strain>
    </source>
</reference>
<evidence type="ECO:0000259" key="3">
    <source>
        <dbReference type="SMART" id="SM01081"/>
    </source>
</evidence>
<dbReference type="InterPro" id="IPR008965">
    <property type="entry name" value="CBM2/CBM3_carb-bd_dom_sf"/>
</dbReference>
<dbReference type="Proteomes" id="UP000593567">
    <property type="component" value="Unassembled WGS sequence"/>
</dbReference>
<dbReference type="InterPro" id="IPR004866">
    <property type="entry name" value="CHB/HEX_N_dom"/>
</dbReference>
<proteinExistence type="predicted"/>
<dbReference type="InterPro" id="IPR012291">
    <property type="entry name" value="CBM2_carb-bd_dom_sf"/>
</dbReference>
<dbReference type="SMART" id="SM01081">
    <property type="entry name" value="CHB_HEX"/>
    <property type="match status" value="1"/>
</dbReference>
<comment type="caution">
    <text evidence="4">The sequence shown here is derived from an EMBL/GenBank/DDBJ whole genome shotgun (WGS) entry which is preliminary data.</text>
</comment>
<dbReference type="Gene3D" id="2.60.40.290">
    <property type="match status" value="1"/>
</dbReference>
<sequence>MQLPPVILSFLDLFCKFLMPLMLTRTMIVLLSRVKTQLMRTFTVKTMKLKQKILLILLILLAYLSFELSRYTIDDLKNIHIHFATTAGRHKIFISNLTLLNNGWFPIDCGPHSVTVYACFLSRVIDSENTEGKNVYGFPINAKVHHLDGCAHKVVFAPPFRLAVGENITVSLPFRNKFISYTDYMPNLYIQLGDGPRWLVSNTDQDPTHFVLPFDAKNKLQRASDDLILPLSLSERYLYQTKLNQFSELEVRAKLVPDVLELFSLNRRTEYTPQYGNLLNSVPPSGNIENRLSLLDFSPLTSTAA</sequence>
<keyword evidence="5" id="KW-1185">Reference proteome</keyword>
<keyword evidence="2" id="KW-0812">Transmembrane</keyword>
<dbReference type="GO" id="GO:0030247">
    <property type="term" value="F:polysaccharide binding"/>
    <property type="evidence" value="ECO:0007669"/>
    <property type="project" value="InterPro"/>
</dbReference>
<dbReference type="AlphaFoldDB" id="A0A7J7K168"/>
<accession>A0A7J7K168</accession>
<evidence type="ECO:0000313" key="4">
    <source>
        <dbReference type="EMBL" id="KAF6031967.1"/>
    </source>
</evidence>
<keyword evidence="2" id="KW-1133">Transmembrane helix</keyword>
<evidence type="ECO:0000313" key="5">
    <source>
        <dbReference type="Proteomes" id="UP000593567"/>
    </source>
</evidence>
<dbReference type="EMBL" id="VXIV02001550">
    <property type="protein sequence ID" value="KAF6031967.1"/>
    <property type="molecule type" value="Genomic_DNA"/>
</dbReference>
<dbReference type="SUPFAM" id="SSF49384">
    <property type="entry name" value="Carbohydrate-binding domain"/>
    <property type="match status" value="1"/>
</dbReference>
<protein>
    <recommendedName>
        <fullName evidence="1">N-acetyl-beta-glucosaminidase</fullName>
    </recommendedName>
</protein>
<feature type="transmembrane region" description="Helical" evidence="2">
    <location>
        <begin position="6"/>
        <end position="32"/>
    </location>
</feature>
<name>A0A7J7K168_BUGNE</name>
<gene>
    <name evidence="4" type="ORF">EB796_009732</name>
</gene>
<organism evidence="4 5">
    <name type="scientific">Bugula neritina</name>
    <name type="common">Brown bryozoan</name>
    <name type="synonym">Sertularia neritina</name>
    <dbReference type="NCBI Taxonomy" id="10212"/>
    <lineage>
        <taxon>Eukaryota</taxon>
        <taxon>Metazoa</taxon>
        <taxon>Spiralia</taxon>
        <taxon>Lophotrochozoa</taxon>
        <taxon>Bryozoa</taxon>
        <taxon>Gymnolaemata</taxon>
        <taxon>Cheilostomatida</taxon>
        <taxon>Flustrina</taxon>
        <taxon>Buguloidea</taxon>
        <taxon>Bugulidae</taxon>
        <taxon>Bugula</taxon>
    </lineage>
</organism>
<dbReference type="GO" id="GO:0004553">
    <property type="term" value="F:hydrolase activity, hydrolyzing O-glycosyl compounds"/>
    <property type="evidence" value="ECO:0007669"/>
    <property type="project" value="InterPro"/>
</dbReference>
<evidence type="ECO:0000256" key="2">
    <source>
        <dbReference type="SAM" id="Phobius"/>
    </source>
</evidence>
<keyword evidence="2" id="KW-0472">Membrane</keyword>
<evidence type="ECO:0000256" key="1">
    <source>
        <dbReference type="ARBA" id="ARBA00033000"/>
    </source>
</evidence>
<dbReference type="Pfam" id="PF03173">
    <property type="entry name" value="CHB_HEX"/>
    <property type="match status" value="1"/>
</dbReference>
<feature type="transmembrane region" description="Helical" evidence="2">
    <location>
        <begin position="53"/>
        <end position="73"/>
    </location>
</feature>
<feature type="domain" description="Chitobiase/beta-hexosaminidases N-terminal" evidence="3">
    <location>
        <begin position="77"/>
        <end position="236"/>
    </location>
</feature>